<feature type="chain" id="PRO_5021779094" description="Glutathione peroxidase" evidence="7">
    <location>
        <begin position="21"/>
        <end position="195"/>
    </location>
</feature>
<dbReference type="FunFam" id="3.40.30.10:FF:000010">
    <property type="entry name" value="Glutathione peroxidase"/>
    <property type="match status" value="1"/>
</dbReference>
<feature type="domain" description="Thioredoxin" evidence="8">
    <location>
        <begin position="28"/>
        <end position="192"/>
    </location>
</feature>
<feature type="active site" evidence="4">
    <location>
        <position position="66"/>
    </location>
</feature>
<dbReference type="AlphaFoldDB" id="A0A517P1V4"/>
<evidence type="ECO:0000256" key="1">
    <source>
        <dbReference type="ARBA" id="ARBA00006926"/>
    </source>
</evidence>
<dbReference type="InterPro" id="IPR029759">
    <property type="entry name" value="GPX_AS"/>
</dbReference>
<reference evidence="9 10" key="1">
    <citation type="submission" date="2019-02" db="EMBL/GenBank/DDBJ databases">
        <title>Deep-cultivation of Planctomycetes and their phenomic and genomic characterization uncovers novel biology.</title>
        <authorList>
            <person name="Wiegand S."/>
            <person name="Jogler M."/>
            <person name="Boedeker C."/>
            <person name="Pinto D."/>
            <person name="Vollmers J."/>
            <person name="Rivas-Marin E."/>
            <person name="Kohn T."/>
            <person name="Peeters S.H."/>
            <person name="Heuer A."/>
            <person name="Rast P."/>
            <person name="Oberbeckmann S."/>
            <person name="Bunk B."/>
            <person name="Jeske O."/>
            <person name="Meyerdierks A."/>
            <person name="Storesund J.E."/>
            <person name="Kallscheuer N."/>
            <person name="Luecker S."/>
            <person name="Lage O.M."/>
            <person name="Pohl T."/>
            <person name="Merkel B.J."/>
            <person name="Hornburger P."/>
            <person name="Mueller R.-W."/>
            <person name="Bruemmer F."/>
            <person name="Labrenz M."/>
            <person name="Spormann A.M."/>
            <person name="Op den Camp H."/>
            <person name="Overmann J."/>
            <person name="Amann R."/>
            <person name="Jetten M.S.M."/>
            <person name="Mascher T."/>
            <person name="Medema M.H."/>
            <person name="Devos D.P."/>
            <person name="Kaster A.-K."/>
            <person name="Ovreas L."/>
            <person name="Rohde M."/>
            <person name="Galperin M.Y."/>
            <person name="Jogler C."/>
        </authorList>
    </citation>
    <scope>NUCLEOTIDE SEQUENCE [LARGE SCALE GENOMIC DNA]</scope>
    <source>
        <strain evidence="9 10">K23_9</strain>
    </source>
</reference>
<dbReference type="InterPro" id="IPR036249">
    <property type="entry name" value="Thioredoxin-like_sf"/>
</dbReference>
<dbReference type="CDD" id="cd00340">
    <property type="entry name" value="GSH_Peroxidase"/>
    <property type="match status" value="1"/>
</dbReference>
<dbReference type="PROSITE" id="PS00460">
    <property type="entry name" value="GLUTATHIONE_PEROXID_1"/>
    <property type="match status" value="1"/>
</dbReference>
<evidence type="ECO:0000313" key="10">
    <source>
        <dbReference type="Proteomes" id="UP000319817"/>
    </source>
</evidence>
<dbReference type="PANTHER" id="PTHR11592">
    <property type="entry name" value="GLUTATHIONE PEROXIDASE"/>
    <property type="match status" value="1"/>
</dbReference>
<evidence type="ECO:0000256" key="3">
    <source>
        <dbReference type="ARBA" id="ARBA00023002"/>
    </source>
</evidence>
<dbReference type="Pfam" id="PF00255">
    <property type="entry name" value="GSHPx"/>
    <property type="match status" value="1"/>
</dbReference>
<dbReference type="InterPro" id="IPR013766">
    <property type="entry name" value="Thioredoxin_domain"/>
</dbReference>
<sequence precursor="true">MRLFLSAVVALGVFVTVSNADHHEKHEKHESECALDYKMKTIDGKTVDLEDYEGNVVLIVNTASECGLTGQYKGLQSLHEKYKDKGLVVIGFPCNQFGSQEPGSDAEIAKFCSSNYKVTFPMFSKVDVNDDGAAPIYKFLTAQDVKPAGKGPVSWNFEKFLIDREGHVANRFSPQTKPSDGELVKAIESQLQQKK</sequence>
<dbReference type="PRINTS" id="PR01011">
    <property type="entry name" value="GLUTPROXDASE"/>
</dbReference>
<organism evidence="9 10">
    <name type="scientific">Stieleria marina</name>
    <dbReference type="NCBI Taxonomy" id="1930275"/>
    <lineage>
        <taxon>Bacteria</taxon>
        <taxon>Pseudomonadati</taxon>
        <taxon>Planctomycetota</taxon>
        <taxon>Planctomycetia</taxon>
        <taxon>Pirellulales</taxon>
        <taxon>Pirellulaceae</taxon>
        <taxon>Stieleria</taxon>
    </lineage>
</organism>
<feature type="region of interest" description="Disordered" evidence="6">
    <location>
        <begin position="172"/>
        <end position="195"/>
    </location>
</feature>
<dbReference type="InterPro" id="IPR029760">
    <property type="entry name" value="GPX_CS"/>
</dbReference>
<dbReference type="EMBL" id="CP036526">
    <property type="protein sequence ID" value="QDT13333.1"/>
    <property type="molecule type" value="Genomic_DNA"/>
</dbReference>
<dbReference type="Gene3D" id="3.40.30.10">
    <property type="entry name" value="Glutaredoxin"/>
    <property type="match status" value="1"/>
</dbReference>
<protein>
    <recommendedName>
        <fullName evidence="5">Glutathione peroxidase</fullName>
    </recommendedName>
</protein>
<dbReference type="PROSITE" id="PS51355">
    <property type="entry name" value="GLUTATHIONE_PEROXID_3"/>
    <property type="match status" value="1"/>
</dbReference>
<accession>A0A517P1V4</accession>
<proteinExistence type="inferred from homology"/>
<dbReference type="SUPFAM" id="SSF52833">
    <property type="entry name" value="Thioredoxin-like"/>
    <property type="match status" value="1"/>
</dbReference>
<keyword evidence="10" id="KW-1185">Reference proteome</keyword>
<keyword evidence="3 5" id="KW-0560">Oxidoreductase</keyword>
<gene>
    <name evidence="9" type="ORF">K239x_53510</name>
</gene>
<dbReference type="RefSeq" id="WP_145421080.1">
    <property type="nucleotide sequence ID" value="NZ_CP036526.1"/>
</dbReference>
<dbReference type="PROSITE" id="PS00763">
    <property type="entry name" value="GLUTATHIONE_PEROXID_2"/>
    <property type="match status" value="1"/>
</dbReference>
<comment type="similarity">
    <text evidence="1 5">Belongs to the glutathione peroxidase family.</text>
</comment>
<evidence type="ECO:0000256" key="2">
    <source>
        <dbReference type="ARBA" id="ARBA00022559"/>
    </source>
</evidence>
<evidence type="ECO:0000259" key="8">
    <source>
        <dbReference type="PROSITE" id="PS51352"/>
    </source>
</evidence>
<keyword evidence="7" id="KW-0732">Signal</keyword>
<dbReference type="InterPro" id="IPR000889">
    <property type="entry name" value="Glutathione_peroxidase"/>
</dbReference>
<evidence type="ECO:0000256" key="6">
    <source>
        <dbReference type="SAM" id="MobiDB-lite"/>
    </source>
</evidence>
<dbReference type="GO" id="GO:0004601">
    <property type="term" value="F:peroxidase activity"/>
    <property type="evidence" value="ECO:0007669"/>
    <property type="project" value="UniProtKB-KW"/>
</dbReference>
<evidence type="ECO:0000313" key="9">
    <source>
        <dbReference type="EMBL" id="QDT13333.1"/>
    </source>
</evidence>
<dbReference type="PIRSF" id="PIRSF000303">
    <property type="entry name" value="Glutathion_perox"/>
    <property type="match status" value="1"/>
</dbReference>
<keyword evidence="2 5" id="KW-0575">Peroxidase</keyword>
<dbReference type="Proteomes" id="UP000319817">
    <property type="component" value="Chromosome"/>
</dbReference>
<dbReference type="PROSITE" id="PS51352">
    <property type="entry name" value="THIOREDOXIN_2"/>
    <property type="match status" value="1"/>
</dbReference>
<name>A0A517P1V4_9BACT</name>
<dbReference type="OrthoDB" id="9789406at2"/>
<dbReference type="GO" id="GO:0034599">
    <property type="term" value="P:cellular response to oxidative stress"/>
    <property type="evidence" value="ECO:0007669"/>
    <property type="project" value="TreeGrafter"/>
</dbReference>
<evidence type="ECO:0000256" key="5">
    <source>
        <dbReference type="RuleBase" id="RU000499"/>
    </source>
</evidence>
<evidence type="ECO:0000256" key="7">
    <source>
        <dbReference type="SAM" id="SignalP"/>
    </source>
</evidence>
<dbReference type="PANTHER" id="PTHR11592:SF78">
    <property type="entry name" value="GLUTATHIONE PEROXIDASE"/>
    <property type="match status" value="1"/>
</dbReference>
<feature type="signal peptide" evidence="7">
    <location>
        <begin position="1"/>
        <end position="20"/>
    </location>
</feature>
<evidence type="ECO:0000256" key="4">
    <source>
        <dbReference type="PIRSR" id="PIRSR000303-1"/>
    </source>
</evidence>